<proteinExistence type="predicted"/>
<dbReference type="Proteomes" id="UP000051166">
    <property type="component" value="Unassembled WGS sequence"/>
</dbReference>
<dbReference type="AlphaFoldDB" id="A0A0R1UUT5"/>
<keyword evidence="2" id="KW-1185">Reference proteome</keyword>
<organism evidence="1 2">
    <name type="scientific">Liquorilactobacillus satsumensis DSM 16230 = JCM 12392</name>
    <dbReference type="NCBI Taxonomy" id="1423801"/>
    <lineage>
        <taxon>Bacteria</taxon>
        <taxon>Bacillati</taxon>
        <taxon>Bacillota</taxon>
        <taxon>Bacilli</taxon>
        <taxon>Lactobacillales</taxon>
        <taxon>Lactobacillaceae</taxon>
        <taxon>Liquorilactobacillus</taxon>
    </lineage>
</organism>
<gene>
    <name evidence="1" type="ORF">FD50_GL002095</name>
</gene>
<dbReference type="STRING" id="1423801.FD50_GL002095"/>
<name>A0A0R1UUT5_9LACO</name>
<dbReference type="OrthoDB" id="2190459at2"/>
<dbReference type="Gene3D" id="3.30.530.20">
    <property type="match status" value="1"/>
</dbReference>
<comment type="caution">
    <text evidence="1">The sequence shown here is derived from an EMBL/GenBank/DDBJ whole genome shotgun (WGS) entry which is preliminary data.</text>
</comment>
<sequence length="143" mass="16109">MQYKLFSNIVSVNAELERVKEVLVHPQYLLEWVPEITTVNQEGAKFIIKRAEAALNQHETITLSTAGNHIRYQSTGGKLAYQIVFTITETAAGVSVLQEELYIPEKTNLQLPLKLLAPIAKHTFNVNLNNLASLIEKLPRLEN</sequence>
<dbReference type="SUPFAM" id="SSF55961">
    <property type="entry name" value="Bet v1-like"/>
    <property type="match status" value="1"/>
</dbReference>
<accession>A0A0R1UUT5</accession>
<dbReference type="CDD" id="cd07812">
    <property type="entry name" value="SRPBCC"/>
    <property type="match status" value="1"/>
</dbReference>
<reference evidence="1 2" key="1">
    <citation type="journal article" date="2015" name="Genome Announc.">
        <title>Expanding the biotechnology potential of lactobacilli through comparative genomics of 213 strains and associated genera.</title>
        <authorList>
            <person name="Sun Z."/>
            <person name="Harris H.M."/>
            <person name="McCann A."/>
            <person name="Guo C."/>
            <person name="Argimon S."/>
            <person name="Zhang W."/>
            <person name="Yang X."/>
            <person name="Jeffery I.B."/>
            <person name="Cooney J.C."/>
            <person name="Kagawa T.F."/>
            <person name="Liu W."/>
            <person name="Song Y."/>
            <person name="Salvetti E."/>
            <person name="Wrobel A."/>
            <person name="Rasinkangas P."/>
            <person name="Parkhill J."/>
            <person name="Rea M.C."/>
            <person name="O'Sullivan O."/>
            <person name="Ritari J."/>
            <person name="Douillard F.P."/>
            <person name="Paul Ross R."/>
            <person name="Yang R."/>
            <person name="Briner A.E."/>
            <person name="Felis G.E."/>
            <person name="de Vos W.M."/>
            <person name="Barrangou R."/>
            <person name="Klaenhammer T.R."/>
            <person name="Caufield P.W."/>
            <person name="Cui Y."/>
            <person name="Zhang H."/>
            <person name="O'Toole P.W."/>
        </authorList>
    </citation>
    <scope>NUCLEOTIDE SEQUENCE [LARGE SCALE GENOMIC DNA]</scope>
    <source>
        <strain evidence="1 2">DSM 16230</strain>
    </source>
</reference>
<dbReference type="EMBL" id="AZFQ01000055">
    <property type="protein sequence ID" value="KRL96814.1"/>
    <property type="molecule type" value="Genomic_DNA"/>
</dbReference>
<evidence type="ECO:0000313" key="2">
    <source>
        <dbReference type="Proteomes" id="UP000051166"/>
    </source>
</evidence>
<dbReference type="GeneID" id="98309310"/>
<dbReference type="PATRIC" id="fig|1423801.4.peg.2142"/>
<dbReference type="RefSeq" id="WP_056962023.1">
    <property type="nucleotide sequence ID" value="NZ_AZFQ01000055.1"/>
</dbReference>
<dbReference type="InterPro" id="IPR023393">
    <property type="entry name" value="START-like_dom_sf"/>
</dbReference>
<evidence type="ECO:0000313" key="1">
    <source>
        <dbReference type="EMBL" id="KRL96814.1"/>
    </source>
</evidence>
<protein>
    <recommendedName>
        <fullName evidence="3">SRPBCC family protein</fullName>
    </recommendedName>
</protein>
<evidence type="ECO:0008006" key="3">
    <source>
        <dbReference type="Google" id="ProtNLM"/>
    </source>
</evidence>